<name>X0RG63_9ZZZZ</name>
<accession>X0RG63</accession>
<reference evidence="1" key="1">
    <citation type="journal article" date="2014" name="Front. Microbiol.">
        <title>High frequency of phylogenetically diverse reductive dehalogenase-homologous genes in deep subseafloor sedimentary metagenomes.</title>
        <authorList>
            <person name="Kawai M."/>
            <person name="Futagami T."/>
            <person name="Toyoda A."/>
            <person name="Takaki Y."/>
            <person name="Nishi S."/>
            <person name="Hori S."/>
            <person name="Arai W."/>
            <person name="Tsubouchi T."/>
            <person name="Morono Y."/>
            <person name="Uchiyama I."/>
            <person name="Ito T."/>
            <person name="Fujiyama A."/>
            <person name="Inagaki F."/>
            <person name="Takami H."/>
        </authorList>
    </citation>
    <scope>NUCLEOTIDE SEQUENCE</scope>
    <source>
        <strain evidence="1">Expedition CK06-06</strain>
    </source>
</reference>
<feature type="non-terminal residue" evidence="1">
    <location>
        <position position="317"/>
    </location>
</feature>
<gene>
    <name evidence="1" type="ORF">S01H1_12326</name>
</gene>
<comment type="caution">
    <text evidence="1">The sequence shown here is derived from an EMBL/GenBank/DDBJ whole genome shotgun (WGS) entry which is preliminary data.</text>
</comment>
<sequence length="317" mass="35175">MLDISLVLECVGGGNFSGFANEDYQRIYVDNVELNVEAEVLPSYVGLIMNQTAVGDIDWGKGVVEIEGNWESTNVFANFSSTDVGELGSFSMNLNTDLNLYGVKHTPDTNYETDVGSLGTIFSVENESLANWETYGFIAIPTGYAESEMILNYPTDVIITNVFEPENPSTNILSLCDDSIPGRLLIPVDSISPNPDGFWKFEAISPNYCEELHIFNNATGSWVPNNSFLSGEYINITAKITNSVEISSYIQNTNARLQLRYPNGTIWTERNQFALVDSNGIVKFTPFQIPSTPPEYEVGEYEVIITWNNSYSSFGLN</sequence>
<protein>
    <submittedName>
        <fullName evidence="1">Uncharacterized protein</fullName>
    </submittedName>
</protein>
<organism evidence="1">
    <name type="scientific">marine sediment metagenome</name>
    <dbReference type="NCBI Taxonomy" id="412755"/>
    <lineage>
        <taxon>unclassified sequences</taxon>
        <taxon>metagenomes</taxon>
        <taxon>ecological metagenomes</taxon>
    </lineage>
</organism>
<dbReference type="AlphaFoldDB" id="X0RG63"/>
<dbReference type="EMBL" id="BARS01006319">
    <property type="protein sequence ID" value="GAF67768.1"/>
    <property type="molecule type" value="Genomic_DNA"/>
</dbReference>
<proteinExistence type="predicted"/>
<evidence type="ECO:0000313" key="1">
    <source>
        <dbReference type="EMBL" id="GAF67768.1"/>
    </source>
</evidence>